<proteinExistence type="predicted"/>
<dbReference type="AlphaFoldDB" id="A0AAV9IER5"/>
<keyword evidence="2" id="KW-1185">Reference proteome</keyword>
<reference evidence="1 2" key="1">
    <citation type="submission" date="2022-07" db="EMBL/GenBank/DDBJ databases">
        <title>Genome-wide signatures of adaptation to extreme environments.</title>
        <authorList>
            <person name="Cho C.H."/>
            <person name="Yoon H.S."/>
        </authorList>
    </citation>
    <scope>NUCLEOTIDE SEQUENCE [LARGE SCALE GENOMIC DNA]</scope>
    <source>
        <strain evidence="1 2">108.79 E11</strain>
    </source>
</reference>
<accession>A0AAV9IER5</accession>
<organism evidence="1 2">
    <name type="scientific">Galdieria yellowstonensis</name>
    <dbReference type="NCBI Taxonomy" id="3028027"/>
    <lineage>
        <taxon>Eukaryota</taxon>
        <taxon>Rhodophyta</taxon>
        <taxon>Bangiophyceae</taxon>
        <taxon>Galdieriales</taxon>
        <taxon>Galdieriaceae</taxon>
        <taxon>Galdieria</taxon>
    </lineage>
</organism>
<evidence type="ECO:0008006" key="3">
    <source>
        <dbReference type="Google" id="ProtNLM"/>
    </source>
</evidence>
<dbReference type="Proteomes" id="UP001300502">
    <property type="component" value="Unassembled WGS sequence"/>
</dbReference>
<evidence type="ECO:0000313" key="1">
    <source>
        <dbReference type="EMBL" id="KAK4525842.1"/>
    </source>
</evidence>
<protein>
    <recommendedName>
        <fullName evidence="3">CCHC-type domain-containing protein</fullName>
    </recommendedName>
</protein>
<evidence type="ECO:0000313" key="2">
    <source>
        <dbReference type="Proteomes" id="UP001300502"/>
    </source>
</evidence>
<gene>
    <name evidence="1" type="ORF">GAYE_SCF17G3751</name>
</gene>
<sequence length="189" mass="21171">MKCFVTSNSVVCVSDCFIGTFRIRHSGTKSCFTSKYPRLSPRKKQHLPGFLFQYVCTIAKPISRQVLSNPSRQALETKTKITRRCSFCGELGHNSRTCNNNHIRDRQHIEKCPRCRGSGVIPCPLCTSNHCYDQISNSSCEEHVLAASTFELANFSKLKFVYKGKSRRQVCTKCGGSALTVCPDCFGLV</sequence>
<dbReference type="EMBL" id="JANCYU010000034">
    <property type="protein sequence ID" value="KAK4525842.1"/>
    <property type="molecule type" value="Genomic_DNA"/>
</dbReference>
<comment type="caution">
    <text evidence="1">The sequence shown here is derived from an EMBL/GenBank/DDBJ whole genome shotgun (WGS) entry which is preliminary data.</text>
</comment>
<name>A0AAV9IER5_9RHOD</name>